<evidence type="ECO:0000313" key="6">
    <source>
        <dbReference type="Proteomes" id="UP000039046"/>
    </source>
</evidence>
<evidence type="ECO:0000256" key="3">
    <source>
        <dbReference type="ARBA" id="ARBA00023295"/>
    </source>
</evidence>
<dbReference type="GO" id="GO:0005829">
    <property type="term" value="C:cytosol"/>
    <property type="evidence" value="ECO:0007669"/>
    <property type="project" value="TreeGrafter"/>
</dbReference>
<evidence type="ECO:0000256" key="1">
    <source>
        <dbReference type="ARBA" id="ARBA00009176"/>
    </source>
</evidence>
<dbReference type="PANTHER" id="PTHR12304">
    <property type="entry name" value="INOSINE-URIDINE PREFERRING NUCLEOSIDE HYDROLASE"/>
    <property type="match status" value="1"/>
</dbReference>
<dbReference type="InterPro" id="IPR023186">
    <property type="entry name" value="IUNH"/>
</dbReference>
<evidence type="ECO:0000256" key="2">
    <source>
        <dbReference type="ARBA" id="ARBA00022801"/>
    </source>
</evidence>
<dbReference type="SUPFAM" id="SSF53590">
    <property type="entry name" value="Nucleoside hydrolase"/>
    <property type="match status" value="1"/>
</dbReference>
<organism evidence="5 6">
    <name type="scientific">[Torrubiella] hemipterigena</name>
    <dbReference type="NCBI Taxonomy" id="1531966"/>
    <lineage>
        <taxon>Eukaryota</taxon>
        <taxon>Fungi</taxon>
        <taxon>Dikarya</taxon>
        <taxon>Ascomycota</taxon>
        <taxon>Pezizomycotina</taxon>
        <taxon>Sordariomycetes</taxon>
        <taxon>Hypocreomycetidae</taxon>
        <taxon>Hypocreales</taxon>
        <taxon>Clavicipitaceae</taxon>
        <taxon>Clavicipitaceae incertae sedis</taxon>
        <taxon>'Torrubiella' clade</taxon>
    </lineage>
</organism>
<dbReference type="HOGENOM" id="CLU_036838_9_0_1"/>
<dbReference type="GO" id="GO:0006152">
    <property type="term" value="P:purine nucleoside catabolic process"/>
    <property type="evidence" value="ECO:0007669"/>
    <property type="project" value="TreeGrafter"/>
</dbReference>
<proteinExistence type="inferred from homology"/>
<dbReference type="EMBL" id="CDHN01000003">
    <property type="protein sequence ID" value="CEJ90557.1"/>
    <property type="molecule type" value="Genomic_DNA"/>
</dbReference>
<feature type="domain" description="Inosine/uridine-preferring nucleoside hydrolase" evidence="4">
    <location>
        <begin position="7"/>
        <end position="375"/>
    </location>
</feature>
<dbReference type="OrthoDB" id="5783963at2759"/>
<protein>
    <recommendedName>
        <fullName evidence="4">Inosine/uridine-preferring nucleoside hydrolase domain-containing protein</fullName>
    </recommendedName>
</protein>
<sequence>MSPKKRIIIDTDPGCDDTLAMLLALSANPEELEVVMLSVTYGNVPLDACLKNTVAIFQVLDKELQWRRENGIEEGFPALKTYKPIIAAGPSHPLEDEELVADYFHGLDGLHNVHATHPHLAPEGDVAKIFDDHASGAADHSNYSKYFTPAKLPAHKEILRLLKENPADSITILAVGPLTNVALAASEDPETFLRVKEVVVMGGAVAVEGNVTPVAEFNTFADVIATARVFALTSRTPNFTLPPKTDKTTLPPYPDKLSRQLNLTLCPLDITTPHEIGRTYFNSAIKERLAAGSPLAVWTSHFLSGAFSTIERFWHGDGEPGLSLHDPLTVWYMLCRDDPKWKLMPQPEDIRIETEGQWARGQHIADRRGKRKPAVDAVAASQDPLNDPEIIALDTVKGDEMGWLSVLKGNRVNRIIESPGEELFREVMMQRIFNLS</sequence>
<dbReference type="Pfam" id="PF01156">
    <property type="entry name" value="IU_nuc_hydro"/>
    <property type="match status" value="1"/>
</dbReference>
<reference evidence="5 6" key="1">
    <citation type="journal article" date="2015" name="Genome Announc.">
        <title>Draft Genome Sequence and Gene Annotation of the Entomopathogenic Fungus Verticillium hemipterigenum.</title>
        <authorList>
            <person name="Horn F."/>
            <person name="Habel A."/>
            <person name="Scharf D.H."/>
            <person name="Dworschak J."/>
            <person name="Brakhage A.A."/>
            <person name="Guthke R."/>
            <person name="Hertweck C."/>
            <person name="Linde J."/>
        </authorList>
    </citation>
    <scope>NUCLEOTIDE SEQUENCE [LARGE SCALE GENOMIC DNA]</scope>
</reference>
<comment type="similarity">
    <text evidence="1">Belongs to the IUNH family.</text>
</comment>
<keyword evidence="6" id="KW-1185">Reference proteome</keyword>
<dbReference type="InterPro" id="IPR036452">
    <property type="entry name" value="Ribo_hydro-like"/>
</dbReference>
<name>A0A0A1TKX1_9HYPO</name>
<keyword evidence="2" id="KW-0378">Hydrolase</keyword>
<dbReference type="GO" id="GO:0008477">
    <property type="term" value="F:purine nucleosidase activity"/>
    <property type="evidence" value="ECO:0007669"/>
    <property type="project" value="TreeGrafter"/>
</dbReference>
<evidence type="ECO:0000313" key="5">
    <source>
        <dbReference type="EMBL" id="CEJ90557.1"/>
    </source>
</evidence>
<gene>
    <name evidence="5" type="ORF">VHEMI06333</name>
</gene>
<dbReference type="AlphaFoldDB" id="A0A0A1TKX1"/>
<evidence type="ECO:0000259" key="4">
    <source>
        <dbReference type="Pfam" id="PF01156"/>
    </source>
</evidence>
<dbReference type="Proteomes" id="UP000039046">
    <property type="component" value="Unassembled WGS sequence"/>
</dbReference>
<dbReference type="Gene3D" id="3.90.245.10">
    <property type="entry name" value="Ribonucleoside hydrolase-like"/>
    <property type="match status" value="1"/>
</dbReference>
<keyword evidence="3" id="KW-0326">Glycosidase</keyword>
<dbReference type="InterPro" id="IPR001910">
    <property type="entry name" value="Inosine/uridine_hydrolase_dom"/>
</dbReference>
<dbReference type="STRING" id="1531966.A0A0A1TKX1"/>
<accession>A0A0A1TKX1</accession>
<dbReference type="PANTHER" id="PTHR12304:SF56">
    <property type="entry name" value="HYDROLASE, PUTATIVE (AFU_ORTHOLOGUE AFUA_1G11790)-RELATED"/>
    <property type="match status" value="1"/>
</dbReference>